<name>A0A1R1B0M2_PAELA</name>
<gene>
    <name evidence="1" type="ORF">BK123_15600</name>
</gene>
<dbReference type="AlphaFoldDB" id="A0A1R1B0M2"/>
<accession>A0A1R1B0M2</accession>
<sequence length="66" mass="7659">MNEALMERLQKFLLRQDRASLVGSPATQEEIAHQTRKVFICCHDTGEAKLLADSFEALIEDNFYEW</sequence>
<evidence type="ECO:0000313" key="2">
    <source>
        <dbReference type="Proteomes" id="UP000187074"/>
    </source>
</evidence>
<organism evidence="1 2">
    <name type="scientific">Paenibacillus lautus</name>
    <name type="common">Bacillus lautus</name>
    <dbReference type="NCBI Taxonomy" id="1401"/>
    <lineage>
        <taxon>Bacteria</taxon>
        <taxon>Bacillati</taxon>
        <taxon>Bacillota</taxon>
        <taxon>Bacilli</taxon>
        <taxon>Bacillales</taxon>
        <taxon>Paenibacillaceae</taxon>
        <taxon>Paenibacillus</taxon>
    </lineage>
</organism>
<proteinExistence type="predicted"/>
<dbReference type="Proteomes" id="UP000187074">
    <property type="component" value="Unassembled WGS sequence"/>
</dbReference>
<comment type="caution">
    <text evidence="1">The sequence shown here is derived from an EMBL/GenBank/DDBJ whole genome shotgun (WGS) entry which is preliminary data.</text>
</comment>
<protein>
    <submittedName>
        <fullName evidence="1">Uncharacterized protein</fullName>
    </submittedName>
</protein>
<reference evidence="1 2" key="1">
    <citation type="submission" date="2016-11" db="EMBL/GenBank/DDBJ databases">
        <title>Paenibacillus species isolates.</title>
        <authorList>
            <person name="Beno S.M."/>
        </authorList>
    </citation>
    <scope>NUCLEOTIDE SEQUENCE [LARGE SCALE GENOMIC DNA]</scope>
    <source>
        <strain evidence="1 2">FSL F4-0100</strain>
    </source>
</reference>
<dbReference type="RefSeq" id="WP_076323318.1">
    <property type="nucleotide sequence ID" value="NZ_MRTF01000005.1"/>
</dbReference>
<dbReference type="STRING" id="1401.BK123_15600"/>
<evidence type="ECO:0000313" key="1">
    <source>
        <dbReference type="EMBL" id="OME92057.1"/>
    </source>
</evidence>
<dbReference type="OrthoDB" id="2736282at2"/>
<dbReference type="EMBL" id="MRTF01000005">
    <property type="protein sequence ID" value="OME92057.1"/>
    <property type="molecule type" value="Genomic_DNA"/>
</dbReference>